<dbReference type="Pfam" id="PF01584">
    <property type="entry name" value="CheW"/>
    <property type="match status" value="1"/>
</dbReference>
<dbReference type="Gene3D" id="2.30.30.40">
    <property type="entry name" value="SH3 Domains"/>
    <property type="match status" value="1"/>
</dbReference>
<accession>A0ABM7G4Y8</accession>
<dbReference type="SMART" id="SM00387">
    <property type="entry name" value="HATPase_c"/>
    <property type="match status" value="1"/>
</dbReference>
<dbReference type="InterPro" id="IPR036097">
    <property type="entry name" value="HisK_dim/P_sf"/>
</dbReference>
<dbReference type="PRINTS" id="PR00344">
    <property type="entry name" value="BCTRLSENSOR"/>
</dbReference>
<dbReference type="InterPro" id="IPR004358">
    <property type="entry name" value="Sig_transdc_His_kin-like_C"/>
</dbReference>
<evidence type="ECO:0000256" key="6">
    <source>
        <dbReference type="ARBA" id="ARBA00023012"/>
    </source>
</evidence>
<dbReference type="Pfam" id="PF02895">
    <property type="entry name" value="H-kinase_dim"/>
    <property type="match status" value="1"/>
</dbReference>
<dbReference type="Gene3D" id="1.20.120.160">
    <property type="entry name" value="HPT domain"/>
    <property type="match status" value="1"/>
</dbReference>
<sequence>MDELLEQFLIEGRDLVAHANAAFALLHGKPGEEGAIDAAFRAVHTLKGSVGLFDMAPAERLLHAAEDRLSLARKGETRLTAVDLTSLVGMIDQVDRWIDALERDGTLGPDASTLAERLLTSDGLEVRAESGRGWLAALINRHRAVIQNSQTPLVAFRYAPDSDAFFRGEDPLALVATLPGLVAIDILPATEKWPTADAFEAFSCIIAIEGLSSATADTLRPFFRLVPDQFTLTPLEVGREDGAGTVEPAAEPDTQAAGTIVRVDAHRVDALADTVGELVVATNALAILAERADAIDAPLALGIRAAQADLERAVGAASRAVSAVRLVSLAPALRRLPRLVREIAASLDKDIHFAMTGEQTEVDKHIADGLFEPLLHLVRNAIDHGIEDAAARMHAGKTPTGSLTLAIGREAEDVVVTLSDDGAGIDRDRIRTTAVVRGLITAEVGEALSDAGTLALIFAPGFSTAQAVSSVSGRGVGMDAVQAAIDRLRGRIEIDSVVGRGTRFTLRLPANAITTRLLVIDVANDRYAVPFDQIAETVRVGSDRLVPVGTGMACVLRNRTVPVLSLAEMLGGTDSGASPVKLLVTRASGDPVALRVDGFHERLDAMVRPPTGFLAGMPLVGGTTTMGDGAVLLVLNMAEVVG</sequence>
<proteinExistence type="predicted"/>
<gene>
    <name evidence="11" type="ORF">SBA_ch1_30980</name>
</gene>
<dbReference type="EMBL" id="AP018817">
    <property type="protein sequence ID" value="BBF70898.1"/>
    <property type="molecule type" value="Genomic_DNA"/>
</dbReference>
<dbReference type="SUPFAM" id="SSF47384">
    <property type="entry name" value="Homodimeric domain of signal transducing histidine kinase"/>
    <property type="match status" value="1"/>
</dbReference>
<dbReference type="Gene3D" id="3.30.565.10">
    <property type="entry name" value="Histidine kinase-like ATPase, C-terminal domain"/>
    <property type="match status" value="1"/>
</dbReference>
<evidence type="ECO:0000259" key="9">
    <source>
        <dbReference type="PROSITE" id="PS50851"/>
    </source>
</evidence>
<dbReference type="PROSITE" id="PS50851">
    <property type="entry name" value="CHEW"/>
    <property type="match status" value="1"/>
</dbReference>
<evidence type="ECO:0000313" key="11">
    <source>
        <dbReference type="EMBL" id="BBF70898.1"/>
    </source>
</evidence>
<feature type="domain" description="HPt" evidence="10">
    <location>
        <begin position="1"/>
        <end position="105"/>
    </location>
</feature>
<dbReference type="PANTHER" id="PTHR43395">
    <property type="entry name" value="SENSOR HISTIDINE KINASE CHEA"/>
    <property type="match status" value="1"/>
</dbReference>
<evidence type="ECO:0000256" key="7">
    <source>
        <dbReference type="PROSITE-ProRule" id="PRU00110"/>
    </source>
</evidence>
<keyword evidence="6" id="KW-0902">Two-component regulatory system</keyword>
<dbReference type="InterPro" id="IPR003594">
    <property type="entry name" value="HATPase_dom"/>
</dbReference>
<feature type="modified residue" description="Phosphohistidine" evidence="7">
    <location>
        <position position="44"/>
    </location>
</feature>
<dbReference type="Proteomes" id="UP001059971">
    <property type="component" value="Chromosome 1"/>
</dbReference>
<evidence type="ECO:0000259" key="10">
    <source>
        <dbReference type="PROSITE" id="PS50894"/>
    </source>
</evidence>
<evidence type="ECO:0000256" key="2">
    <source>
        <dbReference type="ARBA" id="ARBA00012438"/>
    </source>
</evidence>
<protein>
    <recommendedName>
        <fullName evidence="2">histidine kinase</fullName>
        <ecNumber evidence="2">2.7.13.3</ecNumber>
    </recommendedName>
</protein>
<keyword evidence="4" id="KW-0808">Transferase</keyword>
<dbReference type="PROSITE" id="PS50109">
    <property type="entry name" value="HIS_KIN"/>
    <property type="match status" value="1"/>
</dbReference>
<dbReference type="SUPFAM" id="SSF47226">
    <property type="entry name" value="Histidine-containing phosphotransfer domain, HPT domain"/>
    <property type="match status" value="1"/>
</dbReference>
<dbReference type="RefSeq" id="WP_261935084.1">
    <property type="nucleotide sequence ID" value="NZ_AP018817.1"/>
</dbReference>
<dbReference type="InterPro" id="IPR036641">
    <property type="entry name" value="HPT_dom_sf"/>
</dbReference>
<reference evidence="11" key="1">
    <citation type="submission" date="2018-07" db="EMBL/GenBank/DDBJ databases">
        <title>Complete genome sequence of Sphingomonas bisphenolicum strain AO1, a bisphenol A degradative bacterium isolated from Japanese farm field.</title>
        <authorList>
            <person name="Murakami M."/>
            <person name="Koh M."/>
            <person name="Koba S."/>
            <person name="Matsumura Y."/>
        </authorList>
    </citation>
    <scope>NUCLEOTIDE SEQUENCE</scope>
    <source>
        <strain evidence="11">AO1</strain>
    </source>
</reference>
<keyword evidence="12" id="KW-1185">Reference proteome</keyword>
<comment type="catalytic activity">
    <reaction evidence="1">
        <text>ATP + protein L-histidine = ADP + protein N-phospho-L-histidine.</text>
        <dbReference type="EC" id="2.7.13.3"/>
    </reaction>
</comment>
<evidence type="ECO:0000256" key="4">
    <source>
        <dbReference type="ARBA" id="ARBA00022679"/>
    </source>
</evidence>
<evidence type="ECO:0000256" key="5">
    <source>
        <dbReference type="ARBA" id="ARBA00022777"/>
    </source>
</evidence>
<dbReference type="InterPro" id="IPR036061">
    <property type="entry name" value="CheW-like_dom_sf"/>
</dbReference>
<dbReference type="PROSITE" id="PS50894">
    <property type="entry name" value="HPT"/>
    <property type="match status" value="1"/>
</dbReference>
<dbReference type="SUPFAM" id="SSF55874">
    <property type="entry name" value="ATPase domain of HSP90 chaperone/DNA topoisomerase II/histidine kinase"/>
    <property type="match status" value="1"/>
</dbReference>
<dbReference type="InterPro" id="IPR002545">
    <property type="entry name" value="CheW-lke_dom"/>
</dbReference>
<dbReference type="CDD" id="cd00088">
    <property type="entry name" value="HPT"/>
    <property type="match status" value="1"/>
</dbReference>
<dbReference type="InterPro" id="IPR036890">
    <property type="entry name" value="HATPase_C_sf"/>
</dbReference>
<feature type="domain" description="Histidine kinase" evidence="8">
    <location>
        <begin position="327"/>
        <end position="512"/>
    </location>
</feature>
<keyword evidence="3 7" id="KW-0597">Phosphoprotein</keyword>
<keyword evidence="5" id="KW-0418">Kinase</keyword>
<dbReference type="SUPFAM" id="SSF50341">
    <property type="entry name" value="CheW-like"/>
    <property type="match status" value="1"/>
</dbReference>
<dbReference type="Pfam" id="PF01627">
    <property type="entry name" value="Hpt"/>
    <property type="match status" value="1"/>
</dbReference>
<evidence type="ECO:0000259" key="8">
    <source>
        <dbReference type="PROSITE" id="PS50109"/>
    </source>
</evidence>
<evidence type="ECO:0000313" key="12">
    <source>
        <dbReference type="Proteomes" id="UP001059971"/>
    </source>
</evidence>
<dbReference type="PANTHER" id="PTHR43395:SF1">
    <property type="entry name" value="CHEMOTAXIS PROTEIN CHEA"/>
    <property type="match status" value="1"/>
</dbReference>
<feature type="domain" description="CheW-like" evidence="9">
    <location>
        <begin position="514"/>
        <end position="642"/>
    </location>
</feature>
<evidence type="ECO:0000256" key="1">
    <source>
        <dbReference type="ARBA" id="ARBA00000085"/>
    </source>
</evidence>
<dbReference type="EC" id="2.7.13.3" evidence="2"/>
<dbReference type="InterPro" id="IPR008207">
    <property type="entry name" value="Sig_transdc_His_kin_Hpt_dom"/>
</dbReference>
<dbReference type="SMART" id="SM00260">
    <property type="entry name" value="CheW"/>
    <property type="match status" value="1"/>
</dbReference>
<name>A0ABM7G4Y8_9SPHN</name>
<dbReference type="SMART" id="SM00073">
    <property type="entry name" value="HPT"/>
    <property type="match status" value="1"/>
</dbReference>
<dbReference type="InterPro" id="IPR051315">
    <property type="entry name" value="Bact_Chemotaxis_CheA"/>
</dbReference>
<evidence type="ECO:0000256" key="3">
    <source>
        <dbReference type="ARBA" id="ARBA00022553"/>
    </source>
</evidence>
<dbReference type="SMART" id="SM01231">
    <property type="entry name" value="H-kinase_dim"/>
    <property type="match status" value="1"/>
</dbReference>
<dbReference type="InterPro" id="IPR005467">
    <property type="entry name" value="His_kinase_dom"/>
</dbReference>
<organism evidence="11 12">
    <name type="scientific">Sphingomonas bisphenolicum</name>
    <dbReference type="NCBI Taxonomy" id="296544"/>
    <lineage>
        <taxon>Bacteria</taxon>
        <taxon>Pseudomonadati</taxon>
        <taxon>Pseudomonadota</taxon>
        <taxon>Alphaproteobacteria</taxon>
        <taxon>Sphingomonadales</taxon>
        <taxon>Sphingomonadaceae</taxon>
        <taxon>Sphingomonas</taxon>
    </lineage>
</organism>
<dbReference type="Pfam" id="PF02518">
    <property type="entry name" value="HATPase_c"/>
    <property type="match status" value="1"/>
</dbReference>
<dbReference type="InterPro" id="IPR004105">
    <property type="entry name" value="CheA-like_dim"/>
</dbReference>